<evidence type="ECO:0000313" key="11">
    <source>
        <dbReference type="Proteomes" id="UP001549366"/>
    </source>
</evidence>
<gene>
    <name evidence="10" type="ORF">V5J35_003922</name>
</gene>
<dbReference type="InterPro" id="IPR014311">
    <property type="entry name" value="Guanine_deaminase"/>
</dbReference>
<dbReference type="EMBL" id="JBEWTB010000002">
    <property type="protein sequence ID" value="MET4758730.1"/>
    <property type="molecule type" value="Genomic_DNA"/>
</dbReference>
<dbReference type="InterPro" id="IPR006680">
    <property type="entry name" value="Amidohydro-rel"/>
</dbReference>
<keyword evidence="4 8" id="KW-0479">Metal-binding</keyword>
<dbReference type="SUPFAM" id="SSF51556">
    <property type="entry name" value="Metallo-dependent hydrolases"/>
    <property type="match status" value="1"/>
</dbReference>
<evidence type="ECO:0000256" key="2">
    <source>
        <dbReference type="ARBA" id="ARBA00006745"/>
    </source>
</evidence>
<comment type="similarity">
    <text evidence="2 8">Belongs to the metallo-dependent hydrolases superfamily. ATZ/TRZ family.</text>
</comment>
<evidence type="ECO:0000256" key="7">
    <source>
        <dbReference type="NCBIfam" id="TIGR02967"/>
    </source>
</evidence>
<comment type="caution">
    <text evidence="10">The sequence shown here is derived from an EMBL/GenBank/DDBJ whole genome shotgun (WGS) entry which is preliminary data.</text>
</comment>
<keyword evidence="11" id="KW-1185">Reference proteome</keyword>
<dbReference type="EC" id="3.5.4.3" evidence="3 7"/>
<evidence type="ECO:0000256" key="4">
    <source>
        <dbReference type="ARBA" id="ARBA00022723"/>
    </source>
</evidence>
<evidence type="ECO:0000256" key="6">
    <source>
        <dbReference type="ARBA" id="ARBA00022833"/>
    </source>
</evidence>
<dbReference type="NCBIfam" id="TIGR02967">
    <property type="entry name" value="guan_deamin"/>
    <property type="match status" value="1"/>
</dbReference>
<feature type="domain" description="Amidohydrolase-related" evidence="9">
    <location>
        <begin position="69"/>
        <end position="428"/>
    </location>
</feature>
<dbReference type="Proteomes" id="UP001549366">
    <property type="component" value="Unassembled WGS sequence"/>
</dbReference>
<comment type="cofactor">
    <cofactor evidence="8">
        <name>Zn(2+)</name>
        <dbReference type="ChEBI" id="CHEBI:29105"/>
    </cofactor>
    <text evidence="8">Binds 1 zinc ion per subunit.</text>
</comment>
<dbReference type="InterPro" id="IPR032466">
    <property type="entry name" value="Metal_Hydrolase"/>
</dbReference>
<evidence type="ECO:0000256" key="1">
    <source>
        <dbReference type="ARBA" id="ARBA00004984"/>
    </source>
</evidence>
<comment type="function">
    <text evidence="8">Catalyzes the hydrolytic deamination of guanine, producing xanthine and ammonia.</text>
</comment>
<dbReference type="InterPro" id="IPR051607">
    <property type="entry name" value="Metallo-dep_hydrolases"/>
</dbReference>
<dbReference type="GO" id="GO:0008892">
    <property type="term" value="F:guanine deaminase activity"/>
    <property type="evidence" value="ECO:0007669"/>
    <property type="project" value="UniProtKB-EC"/>
</dbReference>
<name>A0ABV2SLU0_9GAMM</name>
<proteinExistence type="inferred from homology"/>
<comment type="pathway">
    <text evidence="1 8">Purine metabolism; guanine degradation; xanthine from guanine: step 1/1.</text>
</comment>
<keyword evidence="6 8" id="KW-0862">Zinc</keyword>
<dbReference type="Pfam" id="PF01979">
    <property type="entry name" value="Amidohydro_1"/>
    <property type="match status" value="1"/>
</dbReference>
<organism evidence="10 11">
    <name type="scientific">Endozoicomonas lisbonensis</name>
    <dbReference type="NCBI Taxonomy" id="3120522"/>
    <lineage>
        <taxon>Bacteria</taxon>
        <taxon>Pseudomonadati</taxon>
        <taxon>Pseudomonadota</taxon>
        <taxon>Gammaproteobacteria</taxon>
        <taxon>Oceanospirillales</taxon>
        <taxon>Endozoicomonadaceae</taxon>
        <taxon>Endozoicomonas</taxon>
    </lineage>
</organism>
<evidence type="ECO:0000259" key="9">
    <source>
        <dbReference type="Pfam" id="PF01979"/>
    </source>
</evidence>
<dbReference type="RefSeq" id="WP_354008787.1">
    <property type="nucleotide sequence ID" value="NZ_JBEWTA010000001.1"/>
</dbReference>
<dbReference type="Gene3D" id="3.20.20.140">
    <property type="entry name" value="Metal-dependent hydrolases"/>
    <property type="match status" value="1"/>
</dbReference>
<dbReference type="SUPFAM" id="SSF51338">
    <property type="entry name" value="Composite domain of metallo-dependent hydrolases"/>
    <property type="match status" value="1"/>
</dbReference>
<protein>
    <recommendedName>
        <fullName evidence="3 7">Guanine deaminase</fullName>
        <shortName evidence="8">Guanase</shortName>
        <ecNumber evidence="3 7">3.5.4.3</ecNumber>
    </recommendedName>
    <alternativeName>
        <fullName evidence="8">Guanine aminohydrolase</fullName>
    </alternativeName>
</protein>
<accession>A0ABV2SLU0</accession>
<comment type="catalytic activity">
    <reaction evidence="8">
        <text>guanine + H2O + H(+) = xanthine + NH4(+)</text>
        <dbReference type="Rhea" id="RHEA:14665"/>
        <dbReference type="ChEBI" id="CHEBI:15377"/>
        <dbReference type="ChEBI" id="CHEBI:15378"/>
        <dbReference type="ChEBI" id="CHEBI:16235"/>
        <dbReference type="ChEBI" id="CHEBI:17712"/>
        <dbReference type="ChEBI" id="CHEBI:28938"/>
        <dbReference type="EC" id="3.5.4.3"/>
    </reaction>
</comment>
<evidence type="ECO:0000256" key="5">
    <source>
        <dbReference type="ARBA" id="ARBA00022801"/>
    </source>
</evidence>
<dbReference type="PANTHER" id="PTHR11271">
    <property type="entry name" value="GUANINE DEAMINASE"/>
    <property type="match status" value="1"/>
</dbReference>
<dbReference type="CDD" id="cd01303">
    <property type="entry name" value="GDEase"/>
    <property type="match status" value="1"/>
</dbReference>
<evidence type="ECO:0000313" key="10">
    <source>
        <dbReference type="EMBL" id="MET4758730.1"/>
    </source>
</evidence>
<keyword evidence="5 8" id="KW-0378">Hydrolase</keyword>
<dbReference type="NCBIfam" id="NF006679">
    <property type="entry name" value="PRK09228.1"/>
    <property type="match status" value="1"/>
</dbReference>
<dbReference type="PANTHER" id="PTHR11271:SF6">
    <property type="entry name" value="GUANINE DEAMINASE"/>
    <property type="match status" value="1"/>
</dbReference>
<evidence type="ECO:0000256" key="8">
    <source>
        <dbReference type="RuleBase" id="RU366009"/>
    </source>
</evidence>
<dbReference type="InterPro" id="IPR011059">
    <property type="entry name" value="Metal-dep_hydrolase_composite"/>
</dbReference>
<evidence type="ECO:0000256" key="3">
    <source>
        <dbReference type="ARBA" id="ARBA00012781"/>
    </source>
</evidence>
<dbReference type="Gene3D" id="2.30.40.10">
    <property type="entry name" value="Urease, subunit C, domain 1"/>
    <property type="match status" value="1"/>
</dbReference>
<sequence>MNNAVVWKASVLHFLEDPDSALARDAYEYFEDGALLVVDGHVLLCGAAQDVMKDLPPSCEVRELPGRLIVPGFIDTHVHYPQLEVLAGCGVQLLDWLNQYTFPAEKRFSDREYADEIAGFFLDQSLSHGTTTSLVFGTVDPTSVDAFFAAAQQRNLRMIAGKVLMDRNAPDYLLDTAESSYEDCNALIRRWHGKDRLAYAVTPRFAPTSTPEQLQVAGRLLKEHEGLYLHTHLSENPKEIEWVQELFPSSKNYLDVYDQHGLLGPRSVFAHSIHLCDHSWERMGASGSSIAFCPGSNLFLGSGLFNLGKAKSCGIPTGLGSDVGGGTDLCLLNSMKSAYQVSQLREETISPLQAFYLATLGGARALHLSDRIGSFRRGNEADFVVLNPEATPMLSFRSGKTKTLEELLGVLMVMGDDRVIESTVIMGQEAFRRD</sequence>
<reference evidence="10 11" key="1">
    <citation type="submission" date="2024-06" db="EMBL/GenBank/DDBJ databases">
        <title>Genomic Encyclopedia of Type Strains, Phase V (KMG-V): Genome sequencing to study the core and pangenomes of soil and plant-associated prokaryotes.</title>
        <authorList>
            <person name="Whitman W."/>
        </authorList>
    </citation>
    <scope>NUCLEOTIDE SEQUENCE [LARGE SCALE GENOMIC DNA]</scope>
    <source>
        <strain evidence="10 11">NE40</strain>
    </source>
</reference>